<dbReference type="InterPro" id="IPR013321">
    <property type="entry name" value="Arc_rbn_hlx_hlx"/>
</dbReference>
<evidence type="ECO:0000259" key="1">
    <source>
        <dbReference type="Pfam" id="PF01402"/>
    </source>
</evidence>
<dbReference type="Proteomes" id="UP000662914">
    <property type="component" value="Chromosome"/>
</dbReference>
<dbReference type="KEGG" id="ddz:DSYM_06880"/>
<dbReference type="AlphaFoldDB" id="A0A809QX55"/>
<evidence type="ECO:0000313" key="2">
    <source>
        <dbReference type="EMBL" id="BBO19989.1"/>
    </source>
</evidence>
<dbReference type="GO" id="GO:0006355">
    <property type="term" value="P:regulation of DNA-templated transcription"/>
    <property type="evidence" value="ECO:0007669"/>
    <property type="project" value="InterPro"/>
</dbReference>
<protein>
    <recommendedName>
        <fullName evidence="1">Ribbon-helix-helix protein CopG domain-containing protein</fullName>
    </recommendedName>
</protein>
<gene>
    <name evidence="2" type="ORF">DSYM_06880</name>
</gene>
<proteinExistence type="predicted"/>
<dbReference type="InterPro" id="IPR002145">
    <property type="entry name" value="CopG"/>
</dbReference>
<name>A0A809QX55_9PROT</name>
<accession>A0A809QX55</accession>
<feature type="domain" description="Ribbon-helix-helix protein CopG" evidence="1">
    <location>
        <begin position="8"/>
        <end position="43"/>
    </location>
</feature>
<dbReference type="Pfam" id="PF01402">
    <property type="entry name" value="RHH_1"/>
    <property type="match status" value="1"/>
</dbReference>
<reference evidence="2" key="1">
    <citation type="journal article" name="DNA Res.">
        <title>The physiological potential of anammox bacteria as revealed by their core genome structure.</title>
        <authorList>
            <person name="Okubo T."/>
            <person name="Toyoda A."/>
            <person name="Fukuhara K."/>
            <person name="Uchiyama I."/>
            <person name="Harigaya Y."/>
            <person name="Kuroiwa M."/>
            <person name="Suzuki T."/>
            <person name="Murakami Y."/>
            <person name="Suwa Y."/>
            <person name="Takami H."/>
        </authorList>
    </citation>
    <scope>NUCLEOTIDE SEQUENCE</scope>
    <source>
        <strain evidence="2">317325-3</strain>
    </source>
</reference>
<sequence>MKDQTYHRFAISMPPGMAERIEQVCLREGRSRSEFFREAVRAYFAMRATGPAQSGLVFPREGEEAVDDPFQGFAEWASEADSVYDQLG</sequence>
<dbReference type="InterPro" id="IPR010985">
    <property type="entry name" value="Ribbon_hlx_hlx"/>
</dbReference>
<dbReference type="EMBL" id="AP021857">
    <property type="protein sequence ID" value="BBO19989.1"/>
    <property type="molecule type" value="Genomic_DNA"/>
</dbReference>
<evidence type="ECO:0000313" key="3">
    <source>
        <dbReference type="Proteomes" id="UP000662914"/>
    </source>
</evidence>
<dbReference type="Gene3D" id="1.10.1220.10">
    <property type="entry name" value="Met repressor-like"/>
    <property type="match status" value="1"/>
</dbReference>
<dbReference type="CDD" id="cd22231">
    <property type="entry name" value="RHH_NikR_HicB-like"/>
    <property type="match status" value="1"/>
</dbReference>
<dbReference type="SUPFAM" id="SSF47598">
    <property type="entry name" value="Ribbon-helix-helix"/>
    <property type="match status" value="1"/>
</dbReference>
<organism evidence="2 3">
    <name type="scientific">Candidatus Desulfobacillus denitrificans</name>
    <dbReference type="NCBI Taxonomy" id="2608985"/>
    <lineage>
        <taxon>Bacteria</taxon>
        <taxon>Pseudomonadati</taxon>
        <taxon>Pseudomonadota</taxon>
        <taxon>Betaproteobacteria</taxon>
        <taxon>Candidatus Desulfobacillus</taxon>
    </lineage>
</organism>